<dbReference type="Proteomes" id="UP001383192">
    <property type="component" value="Unassembled WGS sequence"/>
</dbReference>
<proteinExistence type="predicted"/>
<dbReference type="AlphaFoldDB" id="A0AAW0D4N5"/>
<keyword evidence="2" id="KW-1185">Reference proteome</keyword>
<sequence>MSRIDIPCIPVTLSVSSLTNTHPKPLVRDENTWGDQAAKEGQRFASYELEEAVTLVPLAALSYSKLGHPQQDPHVEVCKINPRSRLTAAACTHYLLQLGHRRTHLEITIPYNK</sequence>
<dbReference type="EMBL" id="JAYKXP010000021">
    <property type="protein sequence ID" value="KAK7047133.1"/>
    <property type="molecule type" value="Genomic_DNA"/>
</dbReference>
<reference evidence="1 2" key="1">
    <citation type="submission" date="2024-01" db="EMBL/GenBank/DDBJ databases">
        <title>A draft genome for a cacao thread blight-causing isolate of Paramarasmius palmivorus.</title>
        <authorList>
            <person name="Baruah I.K."/>
            <person name="Bukari Y."/>
            <person name="Amoako-Attah I."/>
            <person name="Meinhardt L.W."/>
            <person name="Bailey B.A."/>
            <person name="Cohen S.P."/>
        </authorList>
    </citation>
    <scope>NUCLEOTIDE SEQUENCE [LARGE SCALE GENOMIC DNA]</scope>
    <source>
        <strain evidence="1 2">GH-12</strain>
    </source>
</reference>
<evidence type="ECO:0000313" key="2">
    <source>
        <dbReference type="Proteomes" id="UP001383192"/>
    </source>
</evidence>
<organism evidence="1 2">
    <name type="scientific">Paramarasmius palmivorus</name>
    <dbReference type="NCBI Taxonomy" id="297713"/>
    <lineage>
        <taxon>Eukaryota</taxon>
        <taxon>Fungi</taxon>
        <taxon>Dikarya</taxon>
        <taxon>Basidiomycota</taxon>
        <taxon>Agaricomycotina</taxon>
        <taxon>Agaricomycetes</taxon>
        <taxon>Agaricomycetidae</taxon>
        <taxon>Agaricales</taxon>
        <taxon>Marasmiineae</taxon>
        <taxon>Marasmiaceae</taxon>
        <taxon>Paramarasmius</taxon>
    </lineage>
</organism>
<comment type="caution">
    <text evidence="1">The sequence shown here is derived from an EMBL/GenBank/DDBJ whole genome shotgun (WGS) entry which is preliminary data.</text>
</comment>
<protein>
    <submittedName>
        <fullName evidence="1">Uncharacterized protein</fullName>
    </submittedName>
</protein>
<evidence type="ECO:0000313" key="1">
    <source>
        <dbReference type="EMBL" id="KAK7047133.1"/>
    </source>
</evidence>
<accession>A0AAW0D4N5</accession>
<gene>
    <name evidence="1" type="ORF">VNI00_006798</name>
</gene>
<name>A0AAW0D4N5_9AGAR</name>